<reference evidence="1 2" key="4">
    <citation type="journal article" date="2020" name="Sci. Rep.">
        <title>beta-carboline chemical signals induce reveromycin production through a LuxR family regulator in Streptomyces sp. SN-593.</title>
        <authorList>
            <person name="Panthee S."/>
            <person name="Kito N."/>
            <person name="Hayashi T."/>
            <person name="Shimizu T."/>
            <person name="Ishikawa J."/>
            <person name="Hamamoto H."/>
            <person name="Osada H."/>
            <person name="Takahashi S."/>
        </authorList>
    </citation>
    <scope>NUCLEOTIDE SEQUENCE [LARGE SCALE GENOMIC DNA]</scope>
    <source>
        <strain evidence="1 2">SN-593</strain>
    </source>
</reference>
<organism evidence="1 2">
    <name type="scientific">Actinacidiphila reveromycinica</name>
    <dbReference type="NCBI Taxonomy" id="659352"/>
    <lineage>
        <taxon>Bacteria</taxon>
        <taxon>Bacillati</taxon>
        <taxon>Actinomycetota</taxon>
        <taxon>Actinomycetes</taxon>
        <taxon>Kitasatosporales</taxon>
        <taxon>Streptomycetaceae</taxon>
        <taxon>Actinacidiphila</taxon>
    </lineage>
</organism>
<reference evidence="1 2" key="2">
    <citation type="journal article" date="2011" name="J. Antibiot.">
        <title>Furaquinocins I and J: novel polyketide isoprenoid hybrid compounds from Streptomyces reveromyceticus SN-593.</title>
        <authorList>
            <person name="Panthee S."/>
            <person name="Takahashi S."/>
            <person name="Takagi H."/>
            <person name="Nogawa T."/>
            <person name="Oowada E."/>
            <person name="Uramoto M."/>
            <person name="Osada H."/>
        </authorList>
    </citation>
    <scope>NUCLEOTIDE SEQUENCE [LARGE SCALE GENOMIC DNA]</scope>
    <source>
        <strain evidence="1 2">SN-593</strain>
    </source>
</reference>
<dbReference type="KEGG" id="arev:RVR_5791"/>
<name>A0A7U3UV07_9ACTN</name>
<dbReference type="AlphaFoldDB" id="A0A7U3UV07"/>
<reference evidence="1 2" key="1">
    <citation type="journal article" date="2010" name="J. Bacteriol.">
        <title>Biochemical characterization of a novel indole prenyltransferase from Streptomyces sp. SN-593.</title>
        <authorList>
            <person name="Takahashi S."/>
            <person name="Takagi H."/>
            <person name="Toyoda A."/>
            <person name="Uramoto M."/>
            <person name="Nogawa T."/>
            <person name="Ueki M."/>
            <person name="Sakaki Y."/>
            <person name="Osada H."/>
        </authorList>
    </citation>
    <scope>NUCLEOTIDE SEQUENCE [LARGE SCALE GENOMIC DNA]</scope>
    <source>
        <strain evidence="1 2">SN-593</strain>
    </source>
</reference>
<dbReference type="RefSeq" id="WP_202235266.1">
    <property type="nucleotide sequence ID" value="NZ_AP018365.1"/>
</dbReference>
<protein>
    <submittedName>
        <fullName evidence="1">Uncharacterized protein</fullName>
    </submittedName>
</protein>
<sequence length="56" mass="6227">MKTRTRARACTGKVRHPDRATALVARARLIAGGATRLTVYRCKHCAAWHVGHYGPR</sequence>
<evidence type="ECO:0000313" key="2">
    <source>
        <dbReference type="Proteomes" id="UP000595703"/>
    </source>
</evidence>
<evidence type="ECO:0000313" key="1">
    <source>
        <dbReference type="EMBL" id="BBA99251.1"/>
    </source>
</evidence>
<dbReference type="Proteomes" id="UP000595703">
    <property type="component" value="Chromosome"/>
</dbReference>
<accession>A0A7U3UV07</accession>
<dbReference type="EMBL" id="AP018365">
    <property type="protein sequence ID" value="BBA99251.1"/>
    <property type="molecule type" value="Genomic_DNA"/>
</dbReference>
<gene>
    <name evidence="1" type="ORF">RVR_5791</name>
</gene>
<reference evidence="1 2" key="3">
    <citation type="journal article" date="2011" name="Nat. Chem. Biol.">
        <title>Reveromycin A biosynthesis uses RevG and RevJ for stereospecific spiroacetal formation.</title>
        <authorList>
            <person name="Takahashi S."/>
            <person name="Toyoda A."/>
            <person name="Sekiyama Y."/>
            <person name="Takagi H."/>
            <person name="Nogawa T."/>
            <person name="Uramoto M."/>
            <person name="Suzuki R."/>
            <person name="Koshino H."/>
            <person name="Kumano T."/>
            <person name="Panthee S."/>
            <person name="Dairi T."/>
            <person name="Ishikawa J."/>
            <person name="Ikeda H."/>
            <person name="Sakaki Y."/>
            <person name="Osada H."/>
        </authorList>
    </citation>
    <scope>NUCLEOTIDE SEQUENCE [LARGE SCALE GENOMIC DNA]</scope>
    <source>
        <strain evidence="1 2">SN-593</strain>
    </source>
</reference>
<keyword evidence="2" id="KW-1185">Reference proteome</keyword>
<proteinExistence type="predicted"/>